<dbReference type="SMART" id="SM00360">
    <property type="entry name" value="RRM"/>
    <property type="match status" value="1"/>
</dbReference>
<evidence type="ECO:0000313" key="5">
    <source>
        <dbReference type="EMBL" id="PWA46557.1"/>
    </source>
</evidence>
<proteinExistence type="predicted"/>
<dbReference type="InterPro" id="IPR000504">
    <property type="entry name" value="RRM_dom"/>
</dbReference>
<reference evidence="5 6" key="1">
    <citation type="journal article" date="2018" name="Mol. Plant">
        <title>The genome of Artemisia annua provides insight into the evolution of Asteraceae family and artemisinin biosynthesis.</title>
        <authorList>
            <person name="Shen Q."/>
            <person name="Zhang L."/>
            <person name="Liao Z."/>
            <person name="Wang S."/>
            <person name="Yan T."/>
            <person name="Shi P."/>
            <person name="Liu M."/>
            <person name="Fu X."/>
            <person name="Pan Q."/>
            <person name="Wang Y."/>
            <person name="Lv Z."/>
            <person name="Lu X."/>
            <person name="Zhang F."/>
            <person name="Jiang W."/>
            <person name="Ma Y."/>
            <person name="Chen M."/>
            <person name="Hao X."/>
            <person name="Li L."/>
            <person name="Tang Y."/>
            <person name="Lv G."/>
            <person name="Zhou Y."/>
            <person name="Sun X."/>
            <person name="Brodelius P.E."/>
            <person name="Rose J.K.C."/>
            <person name="Tang K."/>
        </authorList>
    </citation>
    <scope>NUCLEOTIDE SEQUENCE [LARGE SCALE GENOMIC DNA]</scope>
    <source>
        <strain evidence="6">cv. Huhao1</strain>
        <tissue evidence="5">Leaf</tissue>
    </source>
</reference>
<dbReference type="EMBL" id="PKPP01010231">
    <property type="protein sequence ID" value="PWA46557.1"/>
    <property type="molecule type" value="Genomic_DNA"/>
</dbReference>
<dbReference type="Gene3D" id="3.30.70.330">
    <property type="match status" value="1"/>
</dbReference>
<dbReference type="Pfam" id="PF00076">
    <property type="entry name" value="RRM_1"/>
    <property type="match status" value="1"/>
</dbReference>
<accession>A0A2U1LC21</accession>
<evidence type="ECO:0000313" key="6">
    <source>
        <dbReference type="Proteomes" id="UP000245207"/>
    </source>
</evidence>
<dbReference type="AlphaFoldDB" id="A0A2U1LC21"/>
<dbReference type="InterPro" id="IPR035979">
    <property type="entry name" value="RBD_domain_sf"/>
</dbReference>
<dbReference type="PANTHER" id="PTHR24012">
    <property type="entry name" value="RNA BINDING PROTEIN"/>
    <property type="match status" value="1"/>
</dbReference>
<keyword evidence="6" id="KW-1185">Reference proteome</keyword>
<gene>
    <name evidence="5" type="ORF">CTI12_AA505900</name>
</gene>
<evidence type="ECO:0000259" key="4">
    <source>
        <dbReference type="PROSITE" id="PS50102"/>
    </source>
</evidence>
<name>A0A2U1LC21_ARTAN</name>
<sequence>MAFKDTIQFGRRAVYQKPEAKKIFIEDEAHIRLVSLDNSKDGETGSSKNIKINSKSGLAFDSCGKGSEIINGSKIRDDIVSDVPSLFQSTDDECKLLTPSWKEKLKTDFKKENGSSSVDLVVTTSVEETMTGVKMIQENKGDRVFENQDEMDNSGIKENMKRKDLRNANGEEMECNGLSDINEFEEDDCNIDDMESNGVNRMTDIGRGLIRDNRCEMNKGNERSLVDEHKIRTVELDKKNGIVSINVGDSDYTSTLVDETKKPSDESEVKVATDGVRATDELLRSIVINESECQVIVDKSDKPSEDLASQVAAIWQGKNVESEMVSAPLSQVEGCLHIEKIDIRKWPKRKKPFVVCLEKHTGIGNLFVKNLTVDIEVGKLIAVFGVFGRIISRKIAKSDDGKSKSFGYVQFDSEESVVEALNDAEIGFKKWFEHYGVGRAGKWVHKWCHTDPSKQQVAHLKFDMWKQPRRKKKRRRLKCISEATNCDKAFLTVVDSQDMLDRRITRKGTKGDLNVEIQRVKWQHADATWNHKLILEDKYHLKGNGLIYGRKSNNFSIQNVEGGREGVKFVVVSVPGSIQKKKEVMANVCGCSNEMVMHQGLIGCILAIFEEMGQEIVNSVLLMQPCGQGSLRGIE</sequence>
<dbReference type="PROSITE" id="PS50102">
    <property type="entry name" value="RRM"/>
    <property type="match status" value="1"/>
</dbReference>
<dbReference type="Proteomes" id="UP000245207">
    <property type="component" value="Unassembled WGS sequence"/>
</dbReference>
<evidence type="ECO:0000256" key="2">
    <source>
        <dbReference type="ARBA" id="ARBA00022884"/>
    </source>
</evidence>
<dbReference type="GO" id="GO:0003723">
    <property type="term" value="F:RNA binding"/>
    <property type="evidence" value="ECO:0007669"/>
    <property type="project" value="UniProtKB-UniRule"/>
</dbReference>
<dbReference type="InterPro" id="IPR012677">
    <property type="entry name" value="Nucleotide-bd_a/b_plait_sf"/>
</dbReference>
<comment type="caution">
    <text evidence="5">The sequence shown here is derived from an EMBL/GenBank/DDBJ whole genome shotgun (WGS) entry which is preliminary data.</text>
</comment>
<protein>
    <submittedName>
        <fullName evidence="5">Polyadenylate-binding protein 7</fullName>
    </submittedName>
</protein>
<evidence type="ECO:0000256" key="3">
    <source>
        <dbReference type="PROSITE-ProRule" id="PRU00176"/>
    </source>
</evidence>
<dbReference type="OrthoDB" id="19742at2759"/>
<keyword evidence="1" id="KW-0677">Repeat</keyword>
<dbReference type="STRING" id="35608.A0A2U1LC21"/>
<dbReference type="SUPFAM" id="SSF54928">
    <property type="entry name" value="RNA-binding domain, RBD"/>
    <property type="match status" value="1"/>
</dbReference>
<organism evidence="5 6">
    <name type="scientific">Artemisia annua</name>
    <name type="common">Sweet wormwood</name>
    <dbReference type="NCBI Taxonomy" id="35608"/>
    <lineage>
        <taxon>Eukaryota</taxon>
        <taxon>Viridiplantae</taxon>
        <taxon>Streptophyta</taxon>
        <taxon>Embryophyta</taxon>
        <taxon>Tracheophyta</taxon>
        <taxon>Spermatophyta</taxon>
        <taxon>Magnoliopsida</taxon>
        <taxon>eudicotyledons</taxon>
        <taxon>Gunneridae</taxon>
        <taxon>Pentapetalae</taxon>
        <taxon>asterids</taxon>
        <taxon>campanulids</taxon>
        <taxon>Asterales</taxon>
        <taxon>Asteraceae</taxon>
        <taxon>Asteroideae</taxon>
        <taxon>Anthemideae</taxon>
        <taxon>Artemisiinae</taxon>
        <taxon>Artemisia</taxon>
    </lineage>
</organism>
<evidence type="ECO:0000256" key="1">
    <source>
        <dbReference type="ARBA" id="ARBA00022737"/>
    </source>
</evidence>
<feature type="domain" description="RRM" evidence="4">
    <location>
        <begin position="364"/>
        <end position="439"/>
    </location>
</feature>
<keyword evidence="2 3" id="KW-0694">RNA-binding</keyword>